<keyword evidence="2" id="KW-1185">Reference proteome</keyword>
<accession>A0AAW4L9X4</accession>
<gene>
    <name evidence="1" type="ORF">KI809_18700</name>
</gene>
<sequence>MAAISKVQLQGDAALRQRLHAMITRGANPQPLLRQIAGIMDDEVQQNFEAGGRDPKWPESKRVKKSGGQTLIKSAQLVNSIQQFVTANAAGLSTNKEYAAIHNFGGEIKRGPHYSTVRLRTDARGNLLRQGTEGLKANLAVFAKASHKRTVTRFRFNNGYTINMPQREYFKISPAGMENIKSAAAQFVVGP</sequence>
<dbReference type="RefSeq" id="WP_214173117.1">
    <property type="nucleotide sequence ID" value="NZ_JAHCVJ010000011.1"/>
</dbReference>
<dbReference type="NCBIfam" id="TIGR01635">
    <property type="entry name" value="tail_comp_S"/>
    <property type="match status" value="1"/>
</dbReference>
<organism evidence="1 2">
    <name type="scientific">Geoanaerobacter pelophilus</name>
    <dbReference type="NCBI Taxonomy" id="60036"/>
    <lineage>
        <taxon>Bacteria</taxon>
        <taxon>Pseudomonadati</taxon>
        <taxon>Thermodesulfobacteriota</taxon>
        <taxon>Desulfuromonadia</taxon>
        <taxon>Geobacterales</taxon>
        <taxon>Geobacteraceae</taxon>
        <taxon>Geoanaerobacter</taxon>
    </lineage>
</organism>
<dbReference type="Pfam" id="PF05069">
    <property type="entry name" value="Phage_tail_S"/>
    <property type="match status" value="1"/>
</dbReference>
<protein>
    <submittedName>
        <fullName evidence="1">Phage virion morphogenesis protein</fullName>
    </submittedName>
</protein>
<dbReference type="AlphaFoldDB" id="A0AAW4L9X4"/>
<evidence type="ECO:0000313" key="1">
    <source>
        <dbReference type="EMBL" id="MBT0666342.1"/>
    </source>
</evidence>
<name>A0AAW4L9X4_9BACT</name>
<evidence type="ECO:0000313" key="2">
    <source>
        <dbReference type="Proteomes" id="UP000811899"/>
    </source>
</evidence>
<reference evidence="1 2" key="1">
    <citation type="submission" date="2021-05" db="EMBL/GenBank/DDBJ databases">
        <title>The draft genome of Geobacter pelophilus DSM 12255.</title>
        <authorList>
            <person name="Xu Z."/>
            <person name="Masuda Y."/>
            <person name="Itoh H."/>
            <person name="Senoo K."/>
        </authorList>
    </citation>
    <scope>NUCLEOTIDE SEQUENCE [LARGE SCALE GENOMIC DNA]</scope>
    <source>
        <strain evidence="1 2">DSM 12255</strain>
    </source>
</reference>
<dbReference type="Proteomes" id="UP000811899">
    <property type="component" value="Unassembled WGS sequence"/>
</dbReference>
<dbReference type="EMBL" id="JAHCVJ010000011">
    <property type="protein sequence ID" value="MBT0666342.1"/>
    <property type="molecule type" value="Genomic_DNA"/>
</dbReference>
<dbReference type="InterPro" id="IPR006522">
    <property type="entry name" value="Phage_virion_morphogenesis"/>
</dbReference>
<comment type="caution">
    <text evidence="1">The sequence shown here is derived from an EMBL/GenBank/DDBJ whole genome shotgun (WGS) entry which is preliminary data.</text>
</comment>
<proteinExistence type="predicted"/>